<dbReference type="PROSITE" id="PS50293">
    <property type="entry name" value="TPR_REGION"/>
    <property type="match status" value="1"/>
</dbReference>
<dbReference type="Pfam" id="PF13414">
    <property type="entry name" value="TPR_11"/>
    <property type="match status" value="1"/>
</dbReference>
<evidence type="ECO:0000313" key="12">
    <source>
        <dbReference type="EMBL" id="KIL54763.1"/>
    </source>
</evidence>
<evidence type="ECO:0000256" key="4">
    <source>
        <dbReference type="ARBA" id="ARBA00022787"/>
    </source>
</evidence>
<sequence length="592" mass="65550">MASSTSMLSQAGERGIEGAAGEGSSSSLLDRVQDFISENKRALLIGTAAALLAVGGVKGDKSTGKDAEGEGAEAGEKDDGKKKKKKKKSVKDKDGPILEEKEQQQSEEDVDALTDSQIDAMSFEVSFSERTKKASEYKVKGNAAYTAKNFVRAVELYTQAIRVAPKADAVYYCNRAACYINMTPPKPELVISDCDEALKLDPAYVKALNRRALALEGVERYEEALRDFTAATILDKFQNQSTATAVERVLKKLAAKKATEILASREPRLPSFNFVQAYFSAFRPRPQLAFPETPSQGDQTLKLALEALEASDFVHALSFINEAIEQGISFPEGKAEALNLRGTFKFLTGDVEGAKNDLLESTVHAPSFTQSLVKLASVYMEQGDPKKAFECFDEAISHNPNDPDIYYHKGQVLFIMNEFTDAAENYTKSMELDDKFVFSHIQLAVAQYKSENLANSMATFRRTLKAFPQRSEPHNYYGELLLDQQRFQDAVEKFDKAFELEKAKEKTKAPANVLPLVNKGLALFQWKQDINGAERCCNEALRIDPECEAAVATLAQLNLQQGKIAKAVEMFDKQVQLARSEPELNNALTYKY</sequence>
<dbReference type="GO" id="GO:0030943">
    <property type="term" value="F:mitochondrion targeting sequence binding"/>
    <property type="evidence" value="ECO:0007669"/>
    <property type="project" value="TreeGrafter"/>
</dbReference>
<organism evidence="12 13">
    <name type="scientific">Amanita muscaria (strain Koide BX008)</name>
    <dbReference type="NCBI Taxonomy" id="946122"/>
    <lineage>
        <taxon>Eukaryota</taxon>
        <taxon>Fungi</taxon>
        <taxon>Dikarya</taxon>
        <taxon>Basidiomycota</taxon>
        <taxon>Agaricomycotina</taxon>
        <taxon>Agaricomycetes</taxon>
        <taxon>Agaricomycetidae</taxon>
        <taxon>Agaricales</taxon>
        <taxon>Pluteineae</taxon>
        <taxon>Amanitaceae</taxon>
        <taxon>Amanita</taxon>
    </lineage>
</organism>
<dbReference type="OrthoDB" id="2942533at2759"/>
<evidence type="ECO:0000256" key="2">
    <source>
        <dbReference type="ARBA" id="ARBA00022692"/>
    </source>
</evidence>
<keyword evidence="7" id="KW-0496">Mitochondrion</keyword>
<gene>
    <name evidence="12" type="ORF">M378DRAFT_113931</name>
</gene>
<dbReference type="PANTHER" id="PTHR46208">
    <property type="entry name" value="MITOCHONDRIAL IMPORT RECEPTOR SUBUNIT TOM70"/>
    <property type="match status" value="1"/>
</dbReference>
<comment type="similarity">
    <text evidence="9">Belongs to the Tom70 family.</text>
</comment>
<evidence type="ECO:0000256" key="1">
    <source>
        <dbReference type="ARBA" id="ARBA00004572"/>
    </source>
</evidence>
<dbReference type="GO" id="GO:0030150">
    <property type="term" value="P:protein import into mitochondrial matrix"/>
    <property type="evidence" value="ECO:0007669"/>
    <property type="project" value="TreeGrafter"/>
</dbReference>
<feature type="repeat" description="TPR" evidence="10">
    <location>
        <begin position="403"/>
        <end position="436"/>
    </location>
</feature>
<comment type="subcellular location">
    <subcellularLocation>
        <location evidence="1">Mitochondrion outer membrane</location>
        <topology evidence="1">Single-pass membrane protein</topology>
    </subcellularLocation>
</comment>
<feature type="region of interest" description="Disordered" evidence="11">
    <location>
        <begin position="57"/>
        <end position="112"/>
    </location>
</feature>
<feature type="non-terminal residue" evidence="12">
    <location>
        <position position="592"/>
    </location>
</feature>
<evidence type="ECO:0000256" key="7">
    <source>
        <dbReference type="ARBA" id="ARBA00023128"/>
    </source>
</evidence>
<evidence type="ECO:0000256" key="9">
    <source>
        <dbReference type="ARBA" id="ARBA00038030"/>
    </source>
</evidence>
<dbReference type="Pfam" id="PF13432">
    <property type="entry name" value="TPR_16"/>
    <property type="match status" value="1"/>
</dbReference>
<keyword evidence="8" id="KW-0472">Membrane</keyword>
<dbReference type="Gene3D" id="1.25.40.10">
    <property type="entry name" value="Tetratricopeptide repeat domain"/>
    <property type="match status" value="2"/>
</dbReference>
<evidence type="ECO:0000313" key="13">
    <source>
        <dbReference type="Proteomes" id="UP000054549"/>
    </source>
</evidence>
<dbReference type="PANTHER" id="PTHR46208:SF1">
    <property type="entry name" value="MITOCHONDRIAL IMPORT RECEPTOR SUBUNIT TOM70"/>
    <property type="match status" value="1"/>
</dbReference>
<keyword evidence="3" id="KW-0677">Repeat</keyword>
<dbReference type="InParanoid" id="A0A0C2WF72"/>
<dbReference type="GO" id="GO:0045039">
    <property type="term" value="P:protein insertion into mitochondrial inner membrane"/>
    <property type="evidence" value="ECO:0007669"/>
    <property type="project" value="TreeGrafter"/>
</dbReference>
<keyword evidence="5 10" id="KW-0802">TPR repeat</keyword>
<feature type="region of interest" description="Disordered" evidence="11">
    <location>
        <begin position="1"/>
        <end position="27"/>
    </location>
</feature>
<name>A0A0C2WF72_AMAMK</name>
<dbReference type="InterPro" id="IPR019734">
    <property type="entry name" value="TPR_rpt"/>
</dbReference>
<feature type="compositionally biased region" description="Basic and acidic residues" evidence="11">
    <location>
        <begin position="58"/>
        <end position="81"/>
    </location>
</feature>
<dbReference type="SUPFAM" id="SSF48452">
    <property type="entry name" value="TPR-like"/>
    <property type="match status" value="1"/>
</dbReference>
<proteinExistence type="inferred from homology"/>
<protein>
    <submittedName>
        <fullName evidence="12">Uncharacterized protein</fullName>
    </submittedName>
</protein>
<feature type="repeat" description="TPR" evidence="10">
    <location>
        <begin position="134"/>
        <end position="167"/>
    </location>
</feature>
<dbReference type="PROSITE" id="PS50005">
    <property type="entry name" value="TPR"/>
    <property type="match status" value="4"/>
</dbReference>
<feature type="compositionally biased region" description="Low complexity" evidence="11">
    <location>
        <begin position="11"/>
        <end position="27"/>
    </location>
</feature>
<feature type="compositionally biased region" description="Basic and acidic residues" evidence="11">
    <location>
        <begin position="91"/>
        <end position="104"/>
    </location>
</feature>
<dbReference type="EMBL" id="KN818638">
    <property type="protein sequence ID" value="KIL54763.1"/>
    <property type="molecule type" value="Genomic_DNA"/>
</dbReference>
<dbReference type="SMART" id="SM00028">
    <property type="entry name" value="TPR"/>
    <property type="match status" value="10"/>
</dbReference>
<dbReference type="Proteomes" id="UP000054549">
    <property type="component" value="Unassembled WGS sequence"/>
</dbReference>
<evidence type="ECO:0000256" key="11">
    <source>
        <dbReference type="SAM" id="MobiDB-lite"/>
    </source>
</evidence>
<evidence type="ECO:0000256" key="5">
    <source>
        <dbReference type="ARBA" id="ARBA00022803"/>
    </source>
</evidence>
<dbReference type="STRING" id="946122.A0A0C2WF72"/>
<reference evidence="12 13" key="1">
    <citation type="submission" date="2014-04" db="EMBL/GenBank/DDBJ databases">
        <title>Evolutionary Origins and Diversification of the Mycorrhizal Mutualists.</title>
        <authorList>
            <consortium name="DOE Joint Genome Institute"/>
            <consortium name="Mycorrhizal Genomics Consortium"/>
            <person name="Kohler A."/>
            <person name="Kuo A."/>
            <person name="Nagy L.G."/>
            <person name="Floudas D."/>
            <person name="Copeland A."/>
            <person name="Barry K.W."/>
            <person name="Cichocki N."/>
            <person name="Veneault-Fourrey C."/>
            <person name="LaButti K."/>
            <person name="Lindquist E.A."/>
            <person name="Lipzen A."/>
            <person name="Lundell T."/>
            <person name="Morin E."/>
            <person name="Murat C."/>
            <person name="Riley R."/>
            <person name="Ohm R."/>
            <person name="Sun H."/>
            <person name="Tunlid A."/>
            <person name="Henrissat B."/>
            <person name="Grigoriev I.V."/>
            <person name="Hibbett D.S."/>
            <person name="Martin F."/>
        </authorList>
    </citation>
    <scope>NUCLEOTIDE SEQUENCE [LARGE SCALE GENOMIC DNA]</scope>
    <source>
        <strain evidence="12 13">Koide BX008</strain>
    </source>
</reference>
<dbReference type="InterPro" id="IPR011990">
    <property type="entry name" value="TPR-like_helical_dom_sf"/>
</dbReference>
<keyword evidence="4" id="KW-1000">Mitochondrion outer membrane</keyword>
<dbReference type="GO" id="GO:0005741">
    <property type="term" value="C:mitochondrial outer membrane"/>
    <property type="evidence" value="ECO:0007669"/>
    <property type="project" value="UniProtKB-SubCell"/>
</dbReference>
<keyword evidence="6" id="KW-1133">Transmembrane helix</keyword>
<feature type="repeat" description="TPR" evidence="10">
    <location>
        <begin position="471"/>
        <end position="504"/>
    </location>
</feature>
<keyword evidence="13" id="KW-1185">Reference proteome</keyword>
<dbReference type="FunCoup" id="A0A0C2WF72">
    <property type="interactions" value="332"/>
</dbReference>
<dbReference type="GO" id="GO:0008320">
    <property type="term" value="F:protein transmembrane transporter activity"/>
    <property type="evidence" value="ECO:0007669"/>
    <property type="project" value="TreeGrafter"/>
</dbReference>
<evidence type="ECO:0000256" key="3">
    <source>
        <dbReference type="ARBA" id="ARBA00022737"/>
    </source>
</evidence>
<evidence type="ECO:0000256" key="8">
    <source>
        <dbReference type="ARBA" id="ARBA00023136"/>
    </source>
</evidence>
<keyword evidence="2" id="KW-0812">Transmembrane</keyword>
<dbReference type="AlphaFoldDB" id="A0A0C2WF72"/>
<evidence type="ECO:0000256" key="6">
    <source>
        <dbReference type="ARBA" id="ARBA00022989"/>
    </source>
</evidence>
<evidence type="ECO:0000256" key="10">
    <source>
        <dbReference type="PROSITE-ProRule" id="PRU00339"/>
    </source>
</evidence>
<feature type="repeat" description="TPR" evidence="10">
    <location>
        <begin position="369"/>
        <end position="402"/>
    </location>
</feature>
<accession>A0A0C2WF72</accession>
<dbReference type="HOGENOM" id="CLU_017516_0_1_1"/>